<dbReference type="PANTHER" id="PTHR23426:SF65">
    <property type="entry name" value="FERREDOXIN-2, MITOCHONDRIAL"/>
    <property type="match status" value="1"/>
</dbReference>
<feature type="domain" description="2Fe-2S ferredoxin-type" evidence="7">
    <location>
        <begin position="20"/>
        <end position="122"/>
    </location>
</feature>
<dbReference type="CDD" id="cd00207">
    <property type="entry name" value="fer2"/>
    <property type="match status" value="1"/>
</dbReference>
<comment type="similarity">
    <text evidence="1">Belongs to the adrenodoxin/putidaredoxin family.</text>
</comment>
<name>I3WER3_BLAHN</name>
<dbReference type="PROSITE" id="PS51085">
    <property type="entry name" value="2FE2S_FER_2"/>
    <property type="match status" value="1"/>
</dbReference>
<keyword evidence="5" id="KW-0411">Iron-sulfur</keyword>
<reference evidence="8" key="1">
    <citation type="journal article" date="2012" name="Proc. Natl. Acad. Sci. U.S.A.">
        <title>Evolution of Fe/S cluster biogenesis in the anaerobic parasite Blastocystis.</title>
        <authorList>
            <person name="Tsaousis A.D."/>
            <person name="Ollagnier de Choudens S."/>
            <person name="Gentekaki E."/>
            <person name="Long S."/>
            <person name="Gaston D."/>
            <person name="Stechmann A."/>
            <person name="Vinella D."/>
            <person name="Py B."/>
            <person name="Fontecave M."/>
            <person name="Barras F."/>
            <person name="Lukes J."/>
            <person name="Roger A.J."/>
        </authorList>
    </citation>
    <scope>NUCLEOTIDE SEQUENCE</scope>
    <source>
        <strain evidence="8">NandII</strain>
    </source>
</reference>
<evidence type="ECO:0000256" key="6">
    <source>
        <dbReference type="ARBA" id="ARBA00034078"/>
    </source>
</evidence>
<dbReference type="PANTHER" id="PTHR23426">
    <property type="entry name" value="FERREDOXIN/ADRENODOXIN"/>
    <property type="match status" value="1"/>
</dbReference>
<dbReference type="GO" id="GO:0051537">
    <property type="term" value="F:2 iron, 2 sulfur cluster binding"/>
    <property type="evidence" value="ECO:0007669"/>
    <property type="project" value="UniProtKB-KW"/>
</dbReference>
<sequence>MLSIRGLFTVAKPLVSRSFVTIHFYTPKGETKTVKAEPGENILRVAQHNGIPLEGACEGGVACATCHVILSKEYYDKLPEPSEAEEDCLDNAAGLTETSRLACQLRVTEDMDNMDVTIPTNTRNFYVDGHVPKPH</sequence>
<proteinExistence type="evidence at transcript level"/>
<accession>I3WER3</accession>
<dbReference type="InterPro" id="IPR001055">
    <property type="entry name" value="Adrenodoxin-like"/>
</dbReference>
<keyword evidence="2" id="KW-0001">2Fe-2S</keyword>
<dbReference type="Pfam" id="PF00111">
    <property type="entry name" value="Fer2"/>
    <property type="match status" value="1"/>
</dbReference>
<keyword evidence="4" id="KW-0408">Iron</keyword>
<evidence type="ECO:0000256" key="1">
    <source>
        <dbReference type="ARBA" id="ARBA00010914"/>
    </source>
</evidence>
<dbReference type="AlphaFoldDB" id="I3WER3"/>
<dbReference type="GO" id="GO:0005739">
    <property type="term" value="C:mitochondrion"/>
    <property type="evidence" value="ECO:0007669"/>
    <property type="project" value="TreeGrafter"/>
</dbReference>
<evidence type="ECO:0000256" key="3">
    <source>
        <dbReference type="ARBA" id="ARBA00022723"/>
    </source>
</evidence>
<evidence type="ECO:0000313" key="8">
    <source>
        <dbReference type="EMBL" id="AFL03355.1"/>
    </source>
</evidence>
<dbReference type="PRINTS" id="PR00355">
    <property type="entry name" value="ADRENODOXIN"/>
</dbReference>
<dbReference type="SUPFAM" id="SSF54292">
    <property type="entry name" value="2Fe-2S ferredoxin-like"/>
    <property type="match status" value="1"/>
</dbReference>
<dbReference type="InterPro" id="IPR001041">
    <property type="entry name" value="2Fe-2S_ferredoxin-type"/>
</dbReference>
<dbReference type="InterPro" id="IPR036010">
    <property type="entry name" value="2Fe-2S_ferredoxin-like_sf"/>
</dbReference>
<evidence type="ECO:0000256" key="2">
    <source>
        <dbReference type="ARBA" id="ARBA00022714"/>
    </source>
</evidence>
<evidence type="ECO:0000259" key="7">
    <source>
        <dbReference type="PROSITE" id="PS51085"/>
    </source>
</evidence>
<evidence type="ECO:0000256" key="4">
    <source>
        <dbReference type="ARBA" id="ARBA00023004"/>
    </source>
</evidence>
<organism evidence="8">
    <name type="scientific">Blastocystis sp. subtype 1 (strain ATCC 50177 / NandII)</name>
    <dbReference type="NCBI Taxonomy" id="478820"/>
    <lineage>
        <taxon>Eukaryota</taxon>
        <taxon>Sar</taxon>
        <taxon>Stramenopiles</taxon>
        <taxon>Bigyra</taxon>
        <taxon>Opalozoa</taxon>
        <taxon>Opalinata</taxon>
        <taxon>Blastocystidae</taxon>
        <taxon>Blastocystis</taxon>
    </lineage>
</organism>
<dbReference type="EMBL" id="JN399209">
    <property type="protein sequence ID" value="AFL03355.1"/>
    <property type="molecule type" value="mRNA"/>
</dbReference>
<dbReference type="GO" id="GO:0009055">
    <property type="term" value="F:electron transfer activity"/>
    <property type="evidence" value="ECO:0007669"/>
    <property type="project" value="TreeGrafter"/>
</dbReference>
<keyword evidence="3" id="KW-0479">Metal-binding</keyword>
<dbReference type="InterPro" id="IPR012675">
    <property type="entry name" value="Beta-grasp_dom_sf"/>
</dbReference>
<dbReference type="GO" id="GO:0046872">
    <property type="term" value="F:metal ion binding"/>
    <property type="evidence" value="ECO:0007669"/>
    <property type="project" value="UniProtKB-KW"/>
</dbReference>
<protein>
    <submittedName>
        <fullName evidence="8">2Fe-2S ferredoxin 3b11</fullName>
    </submittedName>
</protein>
<dbReference type="Gene3D" id="3.10.20.30">
    <property type="match status" value="1"/>
</dbReference>
<evidence type="ECO:0000256" key="5">
    <source>
        <dbReference type="ARBA" id="ARBA00023014"/>
    </source>
</evidence>
<dbReference type="GO" id="GO:0140647">
    <property type="term" value="P:P450-containing electron transport chain"/>
    <property type="evidence" value="ECO:0007669"/>
    <property type="project" value="InterPro"/>
</dbReference>
<comment type="cofactor">
    <cofactor evidence="6">
        <name>[2Fe-2S] cluster</name>
        <dbReference type="ChEBI" id="CHEBI:190135"/>
    </cofactor>
</comment>